<dbReference type="PATRIC" id="fig|679200.3.peg.904"/>
<dbReference type="Pfam" id="PF13439">
    <property type="entry name" value="Glyco_transf_4"/>
    <property type="match status" value="1"/>
</dbReference>
<dbReference type="EMBL" id="ACZL01000014">
    <property type="protein sequence ID" value="EHI56075.1"/>
    <property type="molecule type" value="Genomic_DNA"/>
</dbReference>
<dbReference type="PANTHER" id="PTHR45947:SF3">
    <property type="entry name" value="SULFOQUINOVOSYL TRANSFERASE SQD2"/>
    <property type="match status" value="1"/>
</dbReference>
<organism evidence="3 4">
    <name type="scientific">Johnsonella ignava ATCC 51276</name>
    <dbReference type="NCBI Taxonomy" id="679200"/>
    <lineage>
        <taxon>Bacteria</taxon>
        <taxon>Bacillati</taxon>
        <taxon>Bacillota</taxon>
        <taxon>Clostridia</taxon>
        <taxon>Lachnospirales</taxon>
        <taxon>Lachnospiraceae</taxon>
        <taxon>Johnsonella</taxon>
    </lineage>
</organism>
<dbReference type="Pfam" id="PF00534">
    <property type="entry name" value="Glycos_transf_1"/>
    <property type="match status" value="1"/>
</dbReference>
<dbReference type="PANTHER" id="PTHR45947">
    <property type="entry name" value="SULFOQUINOVOSYL TRANSFERASE SQD2"/>
    <property type="match status" value="1"/>
</dbReference>
<dbReference type="AlphaFoldDB" id="G5GH17"/>
<sequence length="420" mass="47789">MKILHCLAQLPSHTGSGIYYWVLADGFKKLGYENAFLYAVQDSFKPKVTEGKVYEVSFLSDDLDFPIAGMSDEMPYNSTIYSGMNEDMLCKWKNAFTNMLYKAREEFKPDIVISHHLFMLTSIVKGIFYDIPVIGISHGTDLRQIKKYPYFRELHMEYISELDGCIAIAPKDIHDIENIIGISKNKIKVMGGGFDSRIFYRENCSAFSNDKIKTRSHDRISILYAGKISYSKGVYELANAIPEVIKKHPDICIDIIGNASEAQISELMRLSENFKHLTISPALPQPELARKMRESDIFVLPSYYEGLGLVNIEALASGCLVATTSIESLIWLLGDRVNSSGIIEYIKLPRLFDTDKPYEEDKPEFIKNLANALSTQIKRVKEGFQADDEVYSEIYSHSWDGIINKIDVYIKQLISDIRQN</sequence>
<dbReference type="RefSeq" id="WP_005540113.1">
    <property type="nucleotide sequence ID" value="NZ_JH378830.1"/>
</dbReference>
<name>G5GH17_9FIRM</name>
<dbReference type="eggNOG" id="COG0438">
    <property type="taxonomic scope" value="Bacteria"/>
</dbReference>
<evidence type="ECO:0000313" key="4">
    <source>
        <dbReference type="Proteomes" id="UP000003011"/>
    </source>
</evidence>
<protein>
    <recommendedName>
        <fullName evidence="5">Glycosyl transferase family 1 domain-containing protein</fullName>
    </recommendedName>
</protein>
<dbReference type="HOGENOM" id="CLU_032290_0_0_9"/>
<gene>
    <name evidence="3" type="ORF">HMPREF9333_00857</name>
</gene>
<accession>G5GH17</accession>
<reference evidence="3 4" key="1">
    <citation type="submission" date="2011-08" db="EMBL/GenBank/DDBJ databases">
        <title>The Genome Sequence of Johnsonella ignava ATCC 51276.</title>
        <authorList>
            <consortium name="The Broad Institute Genome Sequencing Platform"/>
            <person name="Earl A."/>
            <person name="Ward D."/>
            <person name="Feldgarden M."/>
            <person name="Gevers D."/>
            <person name="Izard J."/>
            <person name="Blanton J.M."/>
            <person name="Baranova O.V."/>
            <person name="Dewhirst F.E."/>
            <person name="Young S.K."/>
            <person name="Zeng Q."/>
            <person name="Gargeya S."/>
            <person name="Fitzgerald M."/>
            <person name="Haas B."/>
            <person name="Abouelleil A."/>
            <person name="Alvarado L."/>
            <person name="Arachchi H.M."/>
            <person name="Berlin A."/>
            <person name="Brown A."/>
            <person name="Chapman S.B."/>
            <person name="Chen Z."/>
            <person name="Dunbar C."/>
            <person name="Freedman E."/>
            <person name="Gearin G."/>
            <person name="Gellesch M."/>
            <person name="Goldberg J."/>
            <person name="Griggs A."/>
            <person name="Gujja S."/>
            <person name="Heiman D."/>
            <person name="Howarth C."/>
            <person name="Larson L."/>
            <person name="Lui A."/>
            <person name="MacDonald P.J.P."/>
            <person name="Montmayeur A."/>
            <person name="Murphy C."/>
            <person name="Neiman D."/>
            <person name="Pearson M."/>
            <person name="Priest M."/>
            <person name="Roberts A."/>
            <person name="Saif S."/>
            <person name="Shea T."/>
            <person name="Shenoy N."/>
            <person name="Sisk P."/>
            <person name="Stolte C."/>
            <person name="Sykes S."/>
            <person name="Wortman J."/>
            <person name="Nusbaum C."/>
            <person name="Birren B."/>
        </authorList>
    </citation>
    <scope>NUCLEOTIDE SEQUENCE [LARGE SCALE GENOMIC DNA]</scope>
    <source>
        <strain evidence="3 4">ATCC 51276</strain>
    </source>
</reference>
<feature type="domain" description="Glycosyltransferase subfamily 4-like N-terminal" evidence="2">
    <location>
        <begin position="90"/>
        <end position="195"/>
    </location>
</feature>
<dbReference type="Gene3D" id="3.40.50.2000">
    <property type="entry name" value="Glycogen Phosphorylase B"/>
    <property type="match status" value="2"/>
</dbReference>
<dbReference type="InterPro" id="IPR001296">
    <property type="entry name" value="Glyco_trans_1"/>
</dbReference>
<dbReference type="InterPro" id="IPR050194">
    <property type="entry name" value="Glycosyltransferase_grp1"/>
</dbReference>
<dbReference type="STRING" id="679200.HMPREF9333_00857"/>
<dbReference type="Proteomes" id="UP000003011">
    <property type="component" value="Unassembled WGS sequence"/>
</dbReference>
<proteinExistence type="predicted"/>
<evidence type="ECO:0000313" key="3">
    <source>
        <dbReference type="EMBL" id="EHI56075.1"/>
    </source>
</evidence>
<dbReference type="GO" id="GO:0016757">
    <property type="term" value="F:glycosyltransferase activity"/>
    <property type="evidence" value="ECO:0007669"/>
    <property type="project" value="InterPro"/>
</dbReference>
<dbReference type="CDD" id="cd03801">
    <property type="entry name" value="GT4_PimA-like"/>
    <property type="match status" value="1"/>
</dbReference>
<comment type="caution">
    <text evidence="3">The sequence shown here is derived from an EMBL/GenBank/DDBJ whole genome shotgun (WGS) entry which is preliminary data.</text>
</comment>
<evidence type="ECO:0000259" key="1">
    <source>
        <dbReference type="Pfam" id="PF00534"/>
    </source>
</evidence>
<evidence type="ECO:0000259" key="2">
    <source>
        <dbReference type="Pfam" id="PF13439"/>
    </source>
</evidence>
<keyword evidence="4" id="KW-1185">Reference proteome</keyword>
<dbReference type="OrthoDB" id="9804196at2"/>
<dbReference type="InterPro" id="IPR028098">
    <property type="entry name" value="Glyco_trans_4-like_N"/>
</dbReference>
<evidence type="ECO:0008006" key="5">
    <source>
        <dbReference type="Google" id="ProtNLM"/>
    </source>
</evidence>
<feature type="domain" description="Glycosyl transferase family 1" evidence="1">
    <location>
        <begin position="211"/>
        <end position="330"/>
    </location>
</feature>
<dbReference type="SUPFAM" id="SSF53756">
    <property type="entry name" value="UDP-Glycosyltransferase/glycogen phosphorylase"/>
    <property type="match status" value="1"/>
</dbReference>